<evidence type="ECO:0000256" key="2">
    <source>
        <dbReference type="SAM" id="MobiDB-lite"/>
    </source>
</evidence>
<accession>A0A6A0HDK5</accession>
<dbReference type="PANTHER" id="PTHR13457:SF1">
    <property type="entry name" value="HEAT REPEAT-CONTAINING PROTEIN 1"/>
    <property type="match status" value="1"/>
</dbReference>
<evidence type="ECO:0000259" key="3">
    <source>
        <dbReference type="PROSITE" id="PS51258"/>
    </source>
</evidence>
<keyword evidence="1" id="KW-0690">Ribosome biogenesis</keyword>
<dbReference type="GO" id="GO:0034455">
    <property type="term" value="C:t-UTP complex"/>
    <property type="evidence" value="ECO:0007669"/>
    <property type="project" value="TreeGrafter"/>
</dbReference>
<evidence type="ECO:0000256" key="1">
    <source>
        <dbReference type="RuleBase" id="RU367065"/>
    </source>
</evidence>
<dbReference type="InterPro" id="IPR014770">
    <property type="entry name" value="Munc13_1"/>
</dbReference>
<comment type="similarity">
    <text evidence="1">Belongs to the HEATR1/UTP10 family.</text>
</comment>
<feature type="region of interest" description="Disordered" evidence="2">
    <location>
        <begin position="1311"/>
        <end position="1340"/>
    </location>
</feature>
<sequence>MLEVYCKYAYRTKKAGLVSVQRNTSTDSNTSCNNSTISQYGGSTNSIGDSIRALSTASVTPMSTHEASREGATSPYGRAPEQGAGVRKNLHAGGSGMGAEEAVEKLARMTLQLSLDLQNGIDYYEHSFEKSLRIPYVNTLYRIWEKQLTENTLRILSEYQRGENLEVSEAAVWNQCAILTEMELSREPEPLPTSCSPAPFILYLALAEFSRFSLSHNKNHRNTSNIARHTTSHDTSHNTSHNTSLITSLITSHNVSLYMSHNTSLITSRSTSHYMSPKSLREHLTGSGECSRTTTGLTLGCVWRQFSPSVSCWLDHTCYTVLVRIRRAILTDRVANTGEPVQYTTSAVDVTSCFYHVKTFWRHLAWPDPSSAYNLILKIIQASISGFNDLVKLNGKFGKYKHLFSEESKHVQRFVADSDTNKVLDEAIEGFLLLLSPYFLTLTPALKAMEWLLQRYAIHEMNVDAVMMCILPYYESPLFLRTVKVLNLKQVGSSGEQNRWNWLLRAQQSGMLLVKSIMYDQWVHNPAFRLFCNKYIKKVIKVHDRDCDAQHAINFFTTTVVGGVARMADLGKNTGKSLATEEHVMRVLQGMHVWVKCSFNELVCGSYLITMQLSMSVQLNTNLWDQIIALLLKYQKEELQAQLCVCLVTVYNHQYMTRMGPAVLELLQESSVLQKLADKPDNTRVTSFLLAYAGGYVKSCLEEYSGAEKELQQHLLSLAIYLSQFRLSAAQAAAVIRNIMEAASEYGQSMPEKELKSCLSSLLEHFEKSWPEGYDKALSFFQAQAASASATEHSKVLTMMNSVSQKQLTESLSVDEVSAVEVASAVSSVQSILVSLKKLNSACVRNVDAQLTRDLADSLTDQCIQAVRTYKVERHPVKTAPKHEKVWLQLAETGVVAWDLLSAVAEACLLVVSALTPSTNYCFPTHTKQCQGDSFTLLLSLKLVYLLHFKRRKAQRVGDDSCVLRLLSSIWGLQPHMPHCDLATPDVKVLCMESALSLLQDESGKEATKTLSLLAMQQREFIVPSIISALSFCDDDSDVQRSVRCAAAQLVSTIHTNVTSSSSAKGYAPLISALHKHTKAVFMDTSSQYLVSTMSSVCREDPALLQLVLSAVTSSSQPPHLAGVLLFTLAQLEHKSIIGKLLPIIERLVRKGSAEGGQTSSDAAVDSQFTLDPSESMLLYWSLVHLNSESVKVLDTDKGWQVISAAFNVNKTIINLEGQLLSPQAVIAQQVISHKLLRHLNSSKALGKLWSLMAAAASDIGTSQRKVSRLHQALKSVSLHAKFVLEQIQQLNLITATTSIKDAQAKRMKIDQEKSLRKARRSVGDSKETPKSDDGEDVAPTSLPGNWRHLYLLLELLCEVEGVSEPWLLVDMLCTCLNEGLAFGLQLAEPVVQQLLASLHHLIQLTLTHPPKNTCVFEINLSYQSLSSVVPVNVEAVVQCIRQSSDPYTHRQAFLVLAVAANIHPDAVLHNLMTIFTFMGEGLLQRDDHFSYQVIETTVNTLVPILVQRSRNSCAVGDVVQVFVDALPDISVHRRLMIFKLLTVALQPHTHLWLVLSLTIKSYALSGHSRLAEDTSTRSSSRSDLNSSYASSGGASDAMLGRKRAGELNFILRLCEEFAVRDQVIAVQQILALLTALPTDIGTSYKKNWSMNHQFISVLKLNALSGKQLRNFIYTTVGFLNQLFTSETFLATLLPVSESSEEKEQEKLQQSYCQLLTTVTAYLDTTTNLISHTQRTDTLSYKFWSALQRKIVEFHESVCAVLQSRQLLSVASLLVRSPLPAVKLRSLELLRTRLLPSAAFFTENDTEALLLLLPELLSLGCCDTESQDTKQVSLSVLHLLLRFLGTSLKPEEVLPVLHTAVLQIPKQGEY</sequence>
<dbReference type="InterPro" id="IPR056473">
    <property type="entry name" value="HEAT_Utp10/HEAT1"/>
</dbReference>
<dbReference type="Pfam" id="PF12397">
    <property type="entry name" value="U3snoRNP10"/>
    <property type="match status" value="1"/>
</dbReference>
<comment type="subcellular location">
    <subcellularLocation>
        <location evidence="1">Nucleus</location>
        <location evidence="1">Nucleolus</location>
    </subcellularLocation>
</comment>
<gene>
    <name evidence="4" type="ORF">HAZT_HAZT005708</name>
</gene>
<dbReference type="PROSITE" id="PS51258">
    <property type="entry name" value="MHD1"/>
    <property type="match status" value="1"/>
</dbReference>
<dbReference type="GO" id="GO:0000462">
    <property type="term" value="P:maturation of SSU-rRNA from tricistronic rRNA transcript (SSU-rRNA, 5.8S rRNA, LSU-rRNA)"/>
    <property type="evidence" value="ECO:0007669"/>
    <property type="project" value="TreeGrafter"/>
</dbReference>
<protein>
    <recommendedName>
        <fullName evidence="1">HEAT repeat-containing protein 1</fullName>
    </recommendedName>
</protein>
<organism evidence="4">
    <name type="scientific">Hyalella azteca</name>
    <name type="common">Amphipod</name>
    <dbReference type="NCBI Taxonomy" id="294128"/>
    <lineage>
        <taxon>Eukaryota</taxon>
        <taxon>Metazoa</taxon>
        <taxon>Ecdysozoa</taxon>
        <taxon>Arthropoda</taxon>
        <taxon>Crustacea</taxon>
        <taxon>Multicrustacea</taxon>
        <taxon>Malacostraca</taxon>
        <taxon>Eumalacostraca</taxon>
        <taxon>Peracarida</taxon>
        <taxon>Amphipoda</taxon>
        <taxon>Senticaudata</taxon>
        <taxon>Talitrida</taxon>
        <taxon>Talitroidea</taxon>
        <taxon>Hyalellidae</taxon>
        <taxon>Hyalella</taxon>
    </lineage>
</organism>
<dbReference type="EMBL" id="JQDR03002480">
    <property type="protein sequence ID" value="KAA0203085.1"/>
    <property type="molecule type" value="Genomic_DNA"/>
</dbReference>
<feature type="region of interest" description="Disordered" evidence="2">
    <location>
        <begin position="58"/>
        <end position="95"/>
    </location>
</feature>
<dbReference type="OrthoDB" id="6382435at2759"/>
<dbReference type="GO" id="GO:0030686">
    <property type="term" value="C:90S preribosome"/>
    <property type="evidence" value="ECO:0007669"/>
    <property type="project" value="TreeGrafter"/>
</dbReference>
<dbReference type="InterPro" id="IPR016024">
    <property type="entry name" value="ARM-type_fold"/>
</dbReference>
<comment type="function">
    <text evidence="1">Involved in nucleolar processing of pre-18S ribosomal RNA.</text>
</comment>
<reference evidence="4" key="3">
    <citation type="submission" date="2019-06" db="EMBL/GenBank/DDBJ databases">
        <authorList>
            <person name="Poynton C."/>
            <person name="Hasenbein S."/>
            <person name="Benoit J.B."/>
            <person name="Sepulveda M.S."/>
            <person name="Poelchau M.F."/>
            <person name="Murali S.C."/>
            <person name="Chen S."/>
            <person name="Glastad K.M."/>
            <person name="Werren J.H."/>
            <person name="Vineis J.H."/>
            <person name="Bowen J.L."/>
            <person name="Friedrich M."/>
            <person name="Jones J."/>
            <person name="Robertson H.M."/>
            <person name="Feyereisen R."/>
            <person name="Mechler-Hickson A."/>
            <person name="Mathers N."/>
            <person name="Lee C.E."/>
            <person name="Colbourne J.K."/>
            <person name="Biales A."/>
            <person name="Johnston J.S."/>
            <person name="Wellborn G.A."/>
            <person name="Rosendale A.J."/>
            <person name="Cridge A.G."/>
            <person name="Munoz-Torres M.C."/>
            <person name="Bain P.A."/>
            <person name="Manny A.R."/>
            <person name="Major K.M."/>
            <person name="Lambert F.N."/>
            <person name="Vulpe C.D."/>
            <person name="Tuck P."/>
            <person name="Blalock B.J."/>
            <person name="Lin Y.-Y."/>
            <person name="Smith M.E."/>
            <person name="Ochoa-Acuna H."/>
            <person name="Chen M.-J.M."/>
            <person name="Childers C.P."/>
            <person name="Qu J."/>
            <person name="Dugan S."/>
            <person name="Lee S.L."/>
            <person name="Chao H."/>
            <person name="Dinh H."/>
            <person name="Han Y."/>
            <person name="Doddapaneni H."/>
            <person name="Worley K.C."/>
            <person name="Muzny D.M."/>
            <person name="Gibbs R.A."/>
            <person name="Richards S."/>
        </authorList>
    </citation>
    <scope>NUCLEOTIDE SEQUENCE</scope>
    <source>
        <strain evidence="4">HAZT.00-mixed</strain>
        <tissue evidence="4">Whole organism</tissue>
    </source>
</reference>
<dbReference type="Proteomes" id="UP000711488">
    <property type="component" value="Unassembled WGS sequence"/>
</dbReference>
<feature type="compositionally biased region" description="Basic and acidic residues" evidence="2">
    <location>
        <begin position="1311"/>
        <end position="1333"/>
    </location>
</feature>
<dbReference type="GO" id="GO:0032040">
    <property type="term" value="C:small-subunit processome"/>
    <property type="evidence" value="ECO:0007669"/>
    <property type="project" value="TreeGrafter"/>
</dbReference>
<proteinExistence type="inferred from homology"/>
<keyword evidence="1" id="KW-0539">Nucleus</keyword>
<feature type="domain" description="MHD1" evidence="3">
    <location>
        <begin position="271"/>
        <end position="394"/>
    </location>
</feature>
<dbReference type="Pfam" id="PF23243">
    <property type="entry name" value="HEAT_HEATR1"/>
    <property type="match status" value="1"/>
</dbReference>
<dbReference type="PANTHER" id="PTHR13457">
    <property type="entry name" value="BAP28"/>
    <property type="match status" value="1"/>
</dbReference>
<dbReference type="Gene3D" id="1.10.357.50">
    <property type="match status" value="1"/>
</dbReference>
<comment type="caution">
    <text evidence="4">The sequence shown here is derived from an EMBL/GenBank/DDBJ whole genome shotgun (WGS) entry which is preliminary data.</text>
</comment>
<feature type="region of interest" description="Disordered" evidence="2">
    <location>
        <begin position="1575"/>
        <end position="1596"/>
    </location>
</feature>
<keyword evidence="1" id="KW-0698">rRNA processing</keyword>
<dbReference type="GO" id="GO:0045943">
    <property type="term" value="P:positive regulation of transcription by RNA polymerase I"/>
    <property type="evidence" value="ECO:0007669"/>
    <property type="project" value="TreeGrafter"/>
</dbReference>
<name>A0A6A0HDK5_HYAAZ</name>
<reference evidence="4" key="2">
    <citation type="journal article" date="2018" name="Environ. Sci. Technol.">
        <title>The Toxicogenome of Hyalella azteca: A Model for Sediment Ecotoxicology and Evolutionary Toxicology.</title>
        <authorList>
            <person name="Poynton H.C."/>
            <person name="Hasenbein S."/>
            <person name="Benoit J.B."/>
            <person name="Sepulveda M.S."/>
            <person name="Poelchau M.F."/>
            <person name="Hughes D.S.T."/>
            <person name="Murali S.C."/>
            <person name="Chen S."/>
            <person name="Glastad K.M."/>
            <person name="Goodisman M.A.D."/>
            <person name="Werren J.H."/>
            <person name="Vineis J.H."/>
            <person name="Bowen J.L."/>
            <person name="Friedrich M."/>
            <person name="Jones J."/>
            <person name="Robertson H.M."/>
            <person name="Feyereisen R."/>
            <person name="Mechler-Hickson A."/>
            <person name="Mathers N."/>
            <person name="Lee C.E."/>
            <person name="Colbourne J.K."/>
            <person name="Biales A."/>
            <person name="Johnston J.S."/>
            <person name="Wellborn G.A."/>
            <person name="Rosendale A.J."/>
            <person name="Cridge A.G."/>
            <person name="Munoz-Torres M.C."/>
            <person name="Bain P.A."/>
            <person name="Manny A.R."/>
            <person name="Major K.M."/>
            <person name="Lambert F.N."/>
            <person name="Vulpe C.D."/>
            <person name="Tuck P."/>
            <person name="Blalock B.J."/>
            <person name="Lin Y.Y."/>
            <person name="Smith M.E."/>
            <person name="Ochoa-Acuna H."/>
            <person name="Chen M.M."/>
            <person name="Childers C.P."/>
            <person name="Qu J."/>
            <person name="Dugan S."/>
            <person name="Lee S.L."/>
            <person name="Chao H."/>
            <person name="Dinh H."/>
            <person name="Han Y."/>
            <person name="Doddapaneni H."/>
            <person name="Worley K.C."/>
            <person name="Muzny D.M."/>
            <person name="Gibbs R.A."/>
            <person name="Richards S."/>
        </authorList>
    </citation>
    <scope>NUCLEOTIDE SEQUENCE</scope>
    <source>
        <strain evidence="4">HAZT.00-mixed</strain>
        <tissue evidence="4">Whole organism</tissue>
    </source>
</reference>
<dbReference type="GO" id="GO:0030515">
    <property type="term" value="F:snoRNA binding"/>
    <property type="evidence" value="ECO:0007669"/>
    <property type="project" value="TreeGrafter"/>
</dbReference>
<dbReference type="InterPro" id="IPR022125">
    <property type="entry name" value="U3snoRNP10_N"/>
</dbReference>
<feature type="compositionally biased region" description="Low complexity" evidence="2">
    <location>
        <begin position="1577"/>
        <end position="1596"/>
    </location>
</feature>
<evidence type="ECO:0000313" key="4">
    <source>
        <dbReference type="EMBL" id="KAA0203085.1"/>
    </source>
</evidence>
<dbReference type="SUPFAM" id="SSF48371">
    <property type="entry name" value="ARM repeat"/>
    <property type="match status" value="1"/>
</dbReference>
<keyword evidence="1" id="KW-0687">Ribonucleoprotein</keyword>
<reference evidence="4" key="1">
    <citation type="submission" date="2014-08" db="EMBL/GenBank/DDBJ databases">
        <authorList>
            <person name="Murali S."/>
            <person name="Richards S."/>
            <person name="Bandaranaike D."/>
            <person name="Bellair M."/>
            <person name="Blankenburg K."/>
            <person name="Chao H."/>
            <person name="Dinh H."/>
            <person name="Doddapaneni H."/>
            <person name="Dugan-Rocha S."/>
            <person name="Elkadiri S."/>
            <person name="Gnanaolivu R."/>
            <person name="Hughes D."/>
            <person name="Lee S."/>
            <person name="Li M."/>
            <person name="Ming W."/>
            <person name="Munidasa M."/>
            <person name="Muniz J."/>
            <person name="Nguyen L."/>
            <person name="Osuji N."/>
            <person name="Pu L.-L."/>
            <person name="Puazo M."/>
            <person name="Skinner E."/>
            <person name="Qu C."/>
            <person name="Quiroz J."/>
            <person name="Raj R."/>
            <person name="Weissenberger G."/>
            <person name="Xin Y."/>
            <person name="Zou X."/>
            <person name="Han Y."/>
            <person name="Worley K."/>
            <person name="Muzny D."/>
            <person name="Gibbs R."/>
        </authorList>
    </citation>
    <scope>NUCLEOTIDE SEQUENCE</scope>
    <source>
        <strain evidence="4">HAZT.00-mixed</strain>
        <tissue evidence="4">Whole organism</tissue>
    </source>
</reference>
<dbReference type="InterPro" id="IPR040191">
    <property type="entry name" value="UTP10"/>
</dbReference>